<dbReference type="Proteomes" id="UP000796880">
    <property type="component" value="Unassembled WGS sequence"/>
</dbReference>
<dbReference type="PANTHER" id="PTHR37710:SF1">
    <property type="entry name" value="TRANSMEMBRANE PROTEIN"/>
    <property type="match status" value="1"/>
</dbReference>
<feature type="region of interest" description="Disordered" evidence="1">
    <location>
        <begin position="174"/>
        <end position="198"/>
    </location>
</feature>
<dbReference type="EMBL" id="VOIH02000012">
    <property type="protein sequence ID" value="KAF3431075.1"/>
    <property type="molecule type" value="Genomic_DNA"/>
</dbReference>
<feature type="compositionally biased region" description="Basic and acidic residues" evidence="1">
    <location>
        <begin position="216"/>
        <end position="236"/>
    </location>
</feature>
<keyword evidence="3" id="KW-1185">Reference proteome</keyword>
<organism evidence="2 3">
    <name type="scientific">Rhamnella rubrinervis</name>
    <dbReference type="NCBI Taxonomy" id="2594499"/>
    <lineage>
        <taxon>Eukaryota</taxon>
        <taxon>Viridiplantae</taxon>
        <taxon>Streptophyta</taxon>
        <taxon>Embryophyta</taxon>
        <taxon>Tracheophyta</taxon>
        <taxon>Spermatophyta</taxon>
        <taxon>Magnoliopsida</taxon>
        <taxon>eudicotyledons</taxon>
        <taxon>Gunneridae</taxon>
        <taxon>Pentapetalae</taxon>
        <taxon>rosids</taxon>
        <taxon>fabids</taxon>
        <taxon>Rosales</taxon>
        <taxon>Rhamnaceae</taxon>
        <taxon>rhamnoid group</taxon>
        <taxon>Rhamneae</taxon>
        <taxon>Rhamnella</taxon>
    </lineage>
</organism>
<comment type="caution">
    <text evidence="2">The sequence shown here is derived from an EMBL/GenBank/DDBJ whole genome shotgun (WGS) entry which is preliminary data.</text>
</comment>
<proteinExistence type="predicted"/>
<name>A0A8K0DHN7_9ROSA</name>
<evidence type="ECO:0000313" key="3">
    <source>
        <dbReference type="Proteomes" id="UP000796880"/>
    </source>
</evidence>
<sequence length="301" mass="33729">MSSRRRPLHTCGVSILAVAHRAYAAAQDLNGPLGSMAKRMDKIVTLASPIVHVMQFQCLAVLCFADDHILVVENMIERHFPPSKSVFDKIDDLVRVTETLPAKFDYAVNRFPTIIHQFPFLDWALVHLISLLNFFISTLTHWGSQNTREKEIMVDTNCNNHNRNSALVDKLQRTTESPVHAAGSAKKGDFPPISETQPDKTVTACMNVKPDSTKGTYKDVLEKGTKEETDFKEETKMNSNNPKNDTAIQEETEKGEEQSSDELDENICKDDPILELFESGWLMKPGTSFRDGSLSRSGSET</sequence>
<evidence type="ECO:0000313" key="2">
    <source>
        <dbReference type="EMBL" id="KAF3431075.1"/>
    </source>
</evidence>
<protein>
    <submittedName>
        <fullName evidence="2">Uncharacterized protein</fullName>
    </submittedName>
</protein>
<dbReference type="PANTHER" id="PTHR37710">
    <property type="entry name" value="TRANSMEMBRANE PROTEIN"/>
    <property type="match status" value="1"/>
</dbReference>
<feature type="compositionally biased region" description="Polar residues" evidence="1">
    <location>
        <begin position="237"/>
        <end position="247"/>
    </location>
</feature>
<reference evidence="2" key="1">
    <citation type="submission" date="2020-03" db="EMBL/GenBank/DDBJ databases">
        <title>A high-quality chromosome-level genome assembly of a woody plant with both climbing and erect habits, Rhamnella rubrinervis.</title>
        <authorList>
            <person name="Lu Z."/>
            <person name="Yang Y."/>
            <person name="Zhu X."/>
            <person name="Sun Y."/>
        </authorList>
    </citation>
    <scope>NUCLEOTIDE SEQUENCE</scope>
    <source>
        <strain evidence="2">BYM</strain>
        <tissue evidence="2">Leaf</tissue>
    </source>
</reference>
<dbReference type="AlphaFoldDB" id="A0A8K0DHN7"/>
<evidence type="ECO:0000256" key="1">
    <source>
        <dbReference type="SAM" id="MobiDB-lite"/>
    </source>
</evidence>
<gene>
    <name evidence="2" type="ORF">FNV43_RR25805</name>
</gene>
<dbReference type="OrthoDB" id="1939616at2759"/>
<feature type="region of interest" description="Disordered" evidence="1">
    <location>
        <begin position="213"/>
        <end position="267"/>
    </location>
</feature>
<feature type="region of interest" description="Disordered" evidence="1">
    <location>
        <begin position="280"/>
        <end position="301"/>
    </location>
</feature>
<accession>A0A8K0DHN7</accession>